<name>A0A7J6P9D3_PEROL</name>
<dbReference type="Proteomes" id="UP000553632">
    <property type="component" value="Unassembled WGS sequence"/>
</dbReference>
<reference evidence="4 5" key="1">
    <citation type="submission" date="2020-04" db="EMBL/GenBank/DDBJ databases">
        <title>Perkinsus olseni comparative genomics.</title>
        <authorList>
            <person name="Bogema D.R."/>
        </authorList>
    </citation>
    <scope>NUCLEOTIDE SEQUENCE [LARGE SCALE GENOMIC DNA]</scope>
    <source>
        <strain evidence="2">ATCC PRA-205</strain>
        <strain evidence="3 4">ATCC PRA-207</strain>
    </source>
</reference>
<keyword evidence="1" id="KW-0472">Membrane</keyword>
<dbReference type="EMBL" id="JABANM010036165">
    <property type="protein sequence ID" value="KAF4692477.1"/>
    <property type="molecule type" value="Genomic_DNA"/>
</dbReference>
<evidence type="ECO:0000313" key="4">
    <source>
        <dbReference type="Proteomes" id="UP000553632"/>
    </source>
</evidence>
<evidence type="ECO:0000313" key="3">
    <source>
        <dbReference type="EMBL" id="KAF4741674.1"/>
    </source>
</evidence>
<keyword evidence="1" id="KW-1133">Transmembrane helix</keyword>
<dbReference type="Proteomes" id="UP000574390">
    <property type="component" value="Unassembled WGS sequence"/>
</dbReference>
<organism evidence="2 5">
    <name type="scientific">Perkinsus olseni</name>
    <name type="common">Perkinsus atlanticus</name>
    <dbReference type="NCBI Taxonomy" id="32597"/>
    <lineage>
        <taxon>Eukaryota</taxon>
        <taxon>Sar</taxon>
        <taxon>Alveolata</taxon>
        <taxon>Perkinsozoa</taxon>
        <taxon>Perkinsea</taxon>
        <taxon>Perkinsida</taxon>
        <taxon>Perkinsidae</taxon>
        <taxon>Perkinsus</taxon>
    </lineage>
</organism>
<evidence type="ECO:0000313" key="5">
    <source>
        <dbReference type="Proteomes" id="UP000574390"/>
    </source>
</evidence>
<gene>
    <name evidence="2" type="ORF">FOZ62_027132</name>
    <name evidence="3" type="ORF">FOZ63_003892</name>
</gene>
<feature type="transmembrane region" description="Helical" evidence="1">
    <location>
        <begin position="53"/>
        <end position="74"/>
    </location>
</feature>
<evidence type="ECO:0000256" key="1">
    <source>
        <dbReference type="SAM" id="Phobius"/>
    </source>
</evidence>
<keyword evidence="1" id="KW-0812">Transmembrane</keyword>
<accession>A0A7J6P9D3</accession>
<evidence type="ECO:0000313" key="2">
    <source>
        <dbReference type="EMBL" id="KAF4692477.1"/>
    </source>
</evidence>
<comment type="caution">
    <text evidence="2">The sequence shown here is derived from an EMBL/GenBank/DDBJ whole genome shotgun (WGS) entry which is preliminary data.</text>
</comment>
<keyword evidence="4" id="KW-1185">Reference proteome</keyword>
<dbReference type="AlphaFoldDB" id="A0A7J6P9D3"/>
<proteinExistence type="predicted"/>
<protein>
    <submittedName>
        <fullName evidence="2">Uncharacterized protein</fullName>
    </submittedName>
</protein>
<dbReference type="EMBL" id="JABANO010012518">
    <property type="protein sequence ID" value="KAF4741674.1"/>
    <property type="molecule type" value="Genomic_DNA"/>
</dbReference>
<sequence>MSSFVQSHRRAFLERRGTFCSSKAHARECVSNSAPLKGGRSILEAFVGKITRVMMSLIMTCIGLYIVFNLGLMASKNFIIEGCISRWRMEMRGFDMGPPPVWLNNPPEDFLHLPPDSDKYVNFSLSLVIANDSQWLGVEISDVRLFLSRRGVVHLYIDDVLVNGDGAISITEKIPLVEVEERGYICLHRALITERALSFKIAFGAKFSMFGHKSNRFKLATNLIYCFPEKASNEYDYRASPGWEARADECSWASDQAGVSTAAEHHYGEVVVKAASYVPSRAAIAYPSVLLDFNTTLLRV</sequence>